<dbReference type="RefSeq" id="WP_059085233.1">
    <property type="nucleotide sequence ID" value="NZ_JAJEQQ010000001.1"/>
</dbReference>
<dbReference type="GO" id="GO:0046872">
    <property type="term" value="F:metal ion binding"/>
    <property type="evidence" value="ECO:0007669"/>
    <property type="project" value="UniProtKB-KW"/>
</dbReference>
<dbReference type="GO" id="GO:0032324">
    <property type="term" value="P:molybdopterin cofactor biosynthetic process"/>
    <property type="evidence" value="ECO:0007669"/>
    <property type="project" value="UniProtKB-ARBA"/>
</dbReference>
<keyword evidence="6" id="KW-0411">Iron-sulfur</keyword>
<keyword evidence="4" id="KW-0479">Metal-binding</keyword>
<reference evidence="9 10" key="1">
    <citation type="submission" date="2021-10" db="EMBL/GenBank/DDBJ databases">
        <title>Anaerobic single-cell dispensing facilitates the cultivation of human gut bacteria.</title>
        <authorList>
            <person name="Afrizal A."/>
        </authorList>
    </citation>
    <scope>NUCLEOTIDE SEQUENCE [LARGE SCALE GENOMIC DNA]</scope>
    <source>
        <strain evidence="9 10">CLA-AA-H217</strain>
    </source>
</reference>
<keyword evidence="5" id="KW-0408">Iron</keyword>
<dbReference type="InterPro" id="IPR058240">
    <property type="entry name" value="rSAM_sf"/>
</dbReference>
<protein>
    <submittedName>
        <fullName evidence="9">Radical SAM protein</fullName>
    </submittedName>
</protein>
<evidence type="ECO:0000256" key="1">
    <source>
        <dbReference type="ARBA" id="ARBA00001966"/>
    </source>
</evidence>
<dbReference type="PROSITE" id="PS51918">
    <property type="entry name" value="RADICAL_SAM"/>
    <property type="match status" value="1"/>
</dbReference>
<keyword evidence="2" id="KW-0004">4Fe-4S</keyword>
<evidence type="ECO:0000256" key="7">
    <source>
        <dbReference type="ARBA" id="ARBA00023601"/>
    </source>
</evidence>
<dbReference type="PROSITE" id="PS01305">
    <property type="entry name" value="MOAA_NIFB_PQQE"/>
    <property type="match status" value="1"/>
</dbReference>
<feature type="domain" description="Radical SAM core" evidence="8">
    <location>
        <begin position="56"/>
        <end position="286"/>
    </location>
</feature>
<proteinExistence type="inferred from homology"/>
<dbReference type="Gene3D" id="3.20.20.70">
    <property type="entry name" value="Aldolase class I"/>
    <property type="match status" value="1"/>
</dbReference>
<dbReference type="Pfam" id="PF04055">
    <property type="entry name" value="Radical_SAM"/>
    <property type="match status" value="1"/>
</dbReference>
<dbReference type="SUPFAM" id="SSF102114">
    <property type="entry name" value="Radical SAM enzymes"/>
    <property type="match status" value="1"/>
</dbReference>
<dbReference type="AlphaFoldDB" id="A0AAW4W1M5"/>
<dbReference type="EMBL" id="JAJEQQ010000001">
    <property type="protein sequence ID" value="MCC2226390.1"/>
    <property type="molecule type" value="Genomic_DNA"/>
</dbReference>
<dbReference type="GO" id="GO:0016491">
    <property type="term" value="F:oxidoreductase activity"/>
    <property type="evidence" value="ECO:0007669"/>
    <property type="project" value="InterPro"/>
</dbReference>
<comment type="cofactor">
    <cofactor evidence="1">
        <name>[4Fe-4S] cluster</name>
        <dbReference type="ChEBI" id="CHEBI:49883"/>
    </cofactor>
</comment>
<dbReference type="CDD" id="cd01335">
    <property type="entry name" value="Radical_SAM"/>
    <property type="match status" value="1"/>
</dbReference>
<dbReference type="SFLD" id="SFLDG01386">
    <property type="entry name" value="main_SPASM_domain-containing"/>
    <property type="match status" value="1"/>
</dbReference>
<evidence type="ECO:0000256" key="6">
    <source>
        <dbReference type="ARBA" id="ARBA00023014"/>
    </source>
</evidence>
<evidence type="ECO:0000259" key="8">
    <source>
        <dbReference type="PROSITE" id="PS51918"/>
    </source>
</evidence>
<name>A0AAW4W1M5_9FIRM</name>
<comment type="caution">
    <text evidence="9">The sequence shown here is derived from an EMBL/GenBank/DDBJ whole genome shotgun (WGS) entry which is preliminary data.</text>
</comment>
<dbReference type="SMART" id="SM00729">
    <property type="entry name" value="Elp3"/>
    <property type="match status" value="1"/>
</dbReference>
<organism evidence="9 10">
    <name type="scientific">Blautia fusiformis</name>
    <dbReference type="NCBI Taxonomy" id="2881264"/>
    <lineage>
        <taxon>Bacteria</taxon>
        <taxon>Bacillati</taxon>
        <taxon>Bacillota</taxon>
        <taxon>Clostridia</taxon>
        <taxon>Lachnospirales</taxon>
        <taxon>Lachnospiraceae</taxon>
        <taxon>Blautia</taxon>
    </lineage>
</organism>
<dbReference type="Proteomes" id="UP001198612">
    <property type="component" value="Unassembled WGS sequence"/>
</dbReference>
<evidence type="ECO:0000256" key="4">
    <source>
        <dbReference type="ARBA" id="ARBA00022723"/>
    </source>
</evidence>
<accession>A0AAW4W1M5</accession>
<dbReference type="PANTHER" id="PTHR43273">
    <property type="entry name" value="ANAEROBIC SULFATASE-MATURATING ENZYME HOMOLOG ASLB-RELATED"/>
    <property type="match status" value="1"/>
</dbReference>
<dbReference type="PANTHER" id="PTHR43273:SF3">
    <property type="entry name" value="ANAEROBIC SULFATASE-MATURATING ENZYME HOMOLOG ASLB-RELATED"/>
    <property type="match status" value="1"/>
</dbReference>
<dbReference type="InterPro" id="IPR006638">
    <property type="entry name" value="Elp3/MiaA/NifB-like_rSAM"/>
</dbReference>
<comment type="similarity">
    <text evidence="7">Belongs to the radical SAM superfamily. Anaerobic sulfatase-maturating enzyme family.</text>
</comment>
<sequence>MERIYYNEQYIYVIRDGDYVLFYNNQNGKIACSKSIELIDKDFFKATTDTTIDLEAVEYEQLYLAVSESCNFRCKYCRQKKTSAIENMSIAEIKNAIDVFYKVAKIPKSIVFFGGEPLLNFDGIKYAISYVRSFDDNISFSMVINGSLCTKEIADFLSSNNVEVIVSLDGPARYHNFARCNANGEGTYEKAIRGYQLLKESGCKTGITTVIGPHNEEVFEELIEWAIELKPNSLGFCLPHGNEDNYAMKLSSFDLAHQRMMDAYEILHNQGIYLVQVEQKMNAFIAGRAIPYECKACGKRIVACKGTRFGICEGPITMHDKFFDSVDKLPTCIKEYKKTSPFYIKECRSCIAYRICGGSCVYDKLTRFGRADIKDECRCGLTRMIAEKSLEIVLNSISNIEKCRVLSQAERDNIIDKLERSLN</sequence>
<evidence type="ECO:0000256" key="5">
    <source>
        <dbReference type="ARBA" id="ARBA00023004"/>
    </source>
</evidence>
<dbReference type="GO" id="GO:0051539">
    <property type="term" value="F:4 iron, 4 sulfur cluster binding"/>
    <property type="evidence" value="ECO:0007669"/>
    <property type="project" value="UniProtKB-KW"/>
</dbReference>
<dbReference type="InterPro" id="IPR000385">
    <property type="entry name" value="MoaA_NifB_PqqE_Fe-S-bd_CS"/>
</dbReference>
<dbReference type="InterPro" id="IPR023867">
    <property type="entry name" value="Sulphatase_maturase_rSAM"/>
</dbReference>
<dbReference type="SFLD" id="SFLDG01384">
    <property type="entry name" value="thioether_bond_formation_requi"/>
    <property type="match status" value="1"/>
</dbReference>
<evidence type="ECO:0000313" key="10">
    <source>
        <dbReference type="Proteomes" id="UP001198612"/>
    </source>
</evidence>
<gene>
    <name evidence="9" type="ORF">LKD40_00940</name>
</gene>
<dbReference type="InterPro" id="IPR013785">
    <property type="entry name" value="Aldolase_TIM"/>
</dbReference>
<dbReference type="SFLD" id="SFLDG01067">
    <property type="entry name" value="SPASM/twitch_domain_containing"/>
    <property type="match status" value="1"/>
</dbReference>
<dbReference type="InterPro" id="IPR007197">
    <property type="entry name" value="rSAM"/>
</dbReference>
<evidence type="ECO:0000256" key="3">
    <source>
        <dbReference type="ARBA" id="ARBA00022691"/>
    </source>
</evidence>
<keyword evidence="3" id="KW-0949">S-adenosyl-L-methionine</keyword>
<evidence type="ECO:0000256" key="2">
    <source>
        <dbReference type="ARBA" id="ARBA00022485"/>
    </source>
</evidence>
<dbReference type="SFLD" id="SFLDS00029">
    <property type="entry name" value="Radical_SAM"/>
    <property type="match status" value="1"/>
</dbReference>
<keyword evidence="10" id="KW-1185">Reference proteome</keyword>
<evidence type="ECO:0000313" key="9">
    <source>
        <dbReference type="EMBL" id="MCC2226390.1"/>
    </source>
</evidence>